<evidence type="ECO:0000313" key="2">
    <source>
        <dbReference type="EMBL" id="RIE05612.1"/>
    </source>
</evidence>
<dbReference type="RefSeq" id="WP_119089570.1">
    <property type="nucleotide sequence ID" value="NZ_QXIS01000034.1"/>
</dbReference>
<keyword evidence="3" id="KW-1185">Reference proteome</keyword>
<keyword evidence="1" id="KW-0472">Membrane</keyword>
<dbReference type="Proteomes" id="UP000266328">
    <property type="component" value="Unassembled WGS sequence"/>
</dbReference>
<sequence>MKTTKYITRAAIVLALTTALQFGIREFIPSTPPFNFVSLFLVGSIVNLGLLLATETTGLWAGVIVAIAAPVTAWLQQHLVSPVMIPAVMAGNLLLVVLFWLVTRKSGSADSWLRWIGLGMGAAAKMAFLYFAIGAIVGTLTKFPVAVTAFIRFSFSWPQFVTAVIGGVLSSLIARRIKPIF</sequence>
<feature type="transmembrane region" description="Helical" evidence="1">
    <location>
        <begin position="59"/>
        <end position="77"/>
    </location>
</feature>
<dbReference type="AlphaFoldDB" id="A0A398CST0"/>
<comment type="caution">
    <text evidence="2">The sequence shown here is derived from an EMBL/GenBank/DDBJ whole genome shotgun (WGS) entry which is preliminary data.</text>
</comment>
<feature type="transmembrane region" description="Helical" evidence="1">
    <location>
        <begin position="115"/>
        <end position="137"/>
    </location>
</feature>
<accession>A0A398CST0</accession>
<evidence type="ECO:0000256" key="1">
    <source>
        <dbReference type="SAM" id="Phobius"/>
    </source>
</evidence>
<keyword evidence="1" id="KW-0812">Transmembrane</keyword>
<feature type="transmembrane region" description="Helical" evidence="1">
    <location>
        <begin position="157"/>
        <end position="174"/>
    </location>
</feature>
<name>A0A398CST0_9BACT</name>
<feature type="transmembrane region" description="Helical" evidence="1">
    <location>
        <begin position="83"/>
        <end position="103"/>
    </location>
</feature>
<gene>
    <name evidence="2" type="ORF">SMC7_06670</name>
</gene>
<feature type="transmembrane region" description="Helical" evidence="1">
    <location>
        <begin position="35"/>
        <end position="52"/>
    </location>
</feature>
<proteinExistence type="predicted"/>
<reference evidence="2 3" key="1">
    <citation type="submission" date="2018-09" db="EMBL/GenBank/DDBJ databases">
        <title>Discovery and Ecogenomic Context for Candidatus Cryosericales, a Global Caldiserica Order Active in Thawing Permafrost.</title>
        <authorList>
            <person name="Martinez M.A."/>
            <person name="Woodcroft B.J."/>
            <person name="Ignacio Espinoza J.C."/>
            <person name="Zayed A."/>
            <person name="Singleton C.M."/>
            <person name="Boyd J."/>
            <person name="Li Y.-F."/>
            <person name="Purvine S."/>
            <person name="Maughan H."/>
            <person name="Hodgkins S.B."/>
            <person name="Anderson D."/>
            <person name="Sederholm M."/>
            <person name="Temperton B."/>
            <person name="Saleska S.R."/>
            <person name="Tyson G.W."/>
            <person name="Rich V.I."/>
        </authorList>
    </citation>
    <scope>NUCLEOTIDE SEQUENCE [LARGE SCALE GENOMIC DNA]</scope>
    <source>
        <strain evidence="2 3">SMC7</strain>
    </source>
</reference>
<keyword evidence="1" id="KW-1133">Transmembrane helix</keyword>
<dbReference type="EMBL" id="QXIS01000034">
    <property type="protein sequence ID" value="RIE05612.1"/>
    <property type="molecule type" value="Genomic_DNA"/>
</dbReference>
<evidence type="ECO:0008006" key="4">
    <source>
        <dbReference type="Google" id="ProtNLM"/>
    </source>
</evidence>
<evidence type="ECO:0000313" key="3">
    <source>
        <dbReference type="Proteomes" id="UP000266328"/>
    </source>
</evidence>
<protein>
    <recommendedName>
        <fullName evidence="4">ECF transporter S component</fullName>
    </recommendedName>
</protein>
<organism evidence="2 3">
    <name type="scientific">Candidatus Cryosericum terrychapinii</name>
    <dbReference type="NCBI Taxonomy" id="2290919"/>
    <lineage>
        <taxon>Bacteria</taxon>
        <taxon>Pseudomonadati</taxon>
        <taxon>Caldisericota/Cryosericota group</taxon>
        <taxon>Candidatus Cryosericota</taxon>
        <taxon>Candidatus Cryosericia</taxon>
        <taxon>Candidatus Cryosericales</taxon>
        <taxon>Candidatus Cryosericaceae</taxon>
        <taxon>Candidatus Cryosericum</taxon>
    </lineage>
</organism>
<dbReference type="OrthoDB" id="9809154at2"/>